<dbReference type="EMBL" id="JACHMM010000001">
    <property type="protein sequence ID" value="MBB5788174.1"/>
    <property type="molecule type" value="Genomic_DNA"/>
</dbReference>
<organism evidence="4 5">
    <name type="scientific">Jiangella mangrovi</name>
    <dbReference type="NCBI Taxonomy" id="1524084"/>
    <lineage>
        <taxon>Bacteria</taxon>
        <taxon>Bacillati</taxon>
        <taxon>Actinomycetota</taxon>
        <taxon>Actinomycetes</taxon>
        <taxon>Jiangellales</taxon>
        <taxon>Jiangellaceae</taxon>
        <taxon>Jiangella</taxon>
    </lineage>
</organism>
<keyword evidence="4" id="KW-0689">Ribosomal protein</keyword>
<keyword evidence="4" id="KW-0687">Ribonucleoprotein</keyword>
<dbReference type="PANTHER" id="PTHR43420">
    <property type="entry name" value="ACETYLTRANSFERASE"/>
    <property type="match status" value="1"/>
</dbReference>
<reference evidence="4 5" key="1">
    <citation type="submission" date="2020-08" db="EMBL/GenBank/DDBJ databases">
        <title>Sequencing the genomes of 1000 actinobacteria strains.</title>
        <authorList>
            <person name="Klenk H.-P."/>
        </authorList>
    </citation>
    <scope>NUCLEOTIDE SEQUENCE [LARGE SCALE GENOMIC DNA]</scope>
    <source>
        <strain evidence="4 5">DSM 102122</strain>
    </source>
</reference>
<dbReference type="AlphaFoldDB" id="A0A7W9LLI2"/>
<evidence type="ECO:0000256" key="1">
    <source>
        <dbReference type="ARBA" id="ARBA00022679"/>
    </source>
</evidence>
<evidence type="ECO:0000259" key="3">
    <source>
        <dbReference type="PROSITE" id="PS51186"/>
    </source>
</evidence>
<gene>
    <name evidence="4" type="ORF">HD601_002749</name>
</gene>
<protein>
    <submittedName>
        <fullName evidence="4">Ribosomal protein S18 acetylase RimI-like enzyme</fullName>
    </submittedName>
</protein>
<comment type="caution">
    <text evidence="4">The sequence shown here is derived from an EMBL/GenBank/DDBJ whole genome shotgun (WGS) entry which is preliminary data.</text>
</comment>
<dbReference type="Pfam" id="PF00583">
    <property type="entry name" value="Acetyltransf_1"/>
    <property type="match status" value="1"/>
</dbReference>
<dbReference type="SUPFAM" id="SSF55729">
    <property type="entry name" value="Acyl-CoA N-acyltransferases (Nat)"/>
    <property type="match status" value="2"/>
</dbReference>
<accession>A0A7W9LLI2</accession>
<dbReference type="InterPro" id="IPR016181">
    <property type="entry name" value="Acyl_CoA_acyltransferase"/>
</dbReference>
<dbReference type="GO" id="GO:0016747">
    <property type="term" value="F:acyltransferase activity, transferring groups other than amino-acyl groups"/>
    <property type="evidence" value="ECO:0007669"/>
    <property type="project" value="InterPro"/>
</dbReference>
<keyword evidence="2" id="KW-0012">Acyltransferase</keyword>
<evidence type="ECO:0000256" key="2">
    <source>
        <dbReference type="ARBA" id="ARBA00023315"/>
    </source>
</evidence>
<dbReference type="RefSeq" id="WP_184822700.1">
    <property type="nucleotide sequence ID" value="NZ_JACHMM010000001.1"/>
</dbReference>
<evidence type="ECO:0000313" key="4">
    <source>
        <dbReference type="EMBL" id="MBB5788174.1"/>
    </source>
</evidence>
<dbReference type="Gene3D" id="3.40.630.30">
    <property type="match status" value="2"/>
</dbReference>
<feature type="domain" description="N-acetyltransferase" evidence="3">
    <location>
        <begin position="17"/>
        <end position="164"/>
    </location>
</feature>
<dbReference type="PROSITE" id="PS51186">
    <property type="entry name" value="GNAT"/>
    <property type="match status" value="1"/>
</dbReference>
<keyword evidence="1" id="KW-0808">Transferase</keyword>
<dbReference type="GO" id="GO:0005840">
    <property type="term" value="C:ribosome"/>
    <property type="evidence" value="ECO:0007669"/>
    <property type="project" value="UniProtKB-KW"/>
</dbReference>
<dbReference type="InterPro" id="IPR050680">
    <property type="entry name" value="YpeA/RimI_acetyltransf"/>
</dbReference>
<name>A0A7W9LLI2_9ACTN</name>
<sequence>MVVAEEIPTRAGVLTALPVATLTSDQAADAMSRSFEGYLVPISMDGPAFERRFGPEHLDRYLSEVYTADGELVGISLVTRRGTTARIGGFGCTPAYRGRGVGRALMDRAVRRCTEAGATTLTLEVIVGNAAAQGLYEKLGFRVARTLVGYRWEPTGAEPAIAEPQLSPSPHGLTEIDPVRFARGLSLDGAQPPWQLAPETLAAAVPPRRAYALGPATALVGVTEDAVSVVAVHTDPAARRQGHARALLGALRATFPGRNWVVPAIVPEDAGAAFFAATGWVRADLAQYEMVRANPF</sequence>
<dbReference type="Proteomes" id="UP000542813">
    <property type="component" value="Unassembled WGS sequence"/>
</dbReference>
<proteinExistence type="predicted"/>
<evidence type="ECO:0000313" key="5">
    <source>
        <dbReference type="Proteomes" id="UP000542813"/>
    </source>
</evidence>
<dbReference type="CDD" id="cd04301">
    <property type="entry name" value="NAT_SF"/>
    <property type="match status" value="1"/>
</dbReference>
<dbReference type="InterPro" id="IPR000182">
    <property type="entry name" value="GNAT_dom"/>
</dbReference>
<keyword evidence="5" id="KW-1185">Reference proteome</keyword>